<dbReference type="SUPFAM" id="SSF52540">
    <property type="entry name" value="P-loop containing nucleoside triphosphate hydrolases"/>
    <property type="match status" value="1"/>
</dbReference>
<keyword evidence="3" id="KW-1185">Reference proteome</keyword>
<accession>A0ABC8V990</accession>
<dbReference type="PANTHER" id="PTHR33377:SF23">
    <property type="entry name" value="NB-ARC DOMAIN-CONTAINING PROTEIN"/>
    <property type="match status" value="1"/>
</dbReference>
<reference evidence="2" key="1">
    <citation type="submission" date="2024-10" db="EMBL/GenBank/DDBJ databases">
        <authorList>
            <person name="Ryan C."/>
        </authorList>
    </citation>
    <scope>NUCLEOTIDE SEQUENCE [LARGE SCALE GENOMIC DNA]</scope>
</reference>
<sequence>MHCLFSPPLLCALPDKNPQMEMLFSAVLGEVITRSINFFIRKCSKLKAQDVEDRLCMILLRAQVILDESMGWQITNQAMLQQLDMLRYAMYQGCYTLDTFKHQSHNEDAEDQVLGQFLSLFKVNSLKYFCASSRKTEILEQMQKMLDNLSSMILDVESVVIFLTSYRPLYRQPYSTHLLLSNCMFGRQMEAELTIKFLLQTQPHNSEELEVLPIVGPGKVGKSTLVAHVCKDERVHNHFSEIFFVRSHELIDDKLATFREGCATKHQHRVSDSKRDGRLLVIVELIGDLNQDAWNRFYFVSKQFLPTGSKIIVTSRSEKIARFGTTRVLTLKYLPQEAYWYFFKALTFGSMDPKLHPRHVHVAMEIAETLSGSFASANGTACFLRDNFDIQFWCKVLAFLRASIQRHVFRFGGHPSDVLNKNRPACLQRMGEASEDFLIYGGRECLSQEEVPKIRQHDVIFGSVKPHGKFEVLVWRSQIPPYYSYVNTCEIRELKTIGAKRKRSMKT</sequence>
<protein>
    <recommendedName>
        <fullName evidence="1">NB-ARC domain-containing protein</fullName>
    </recommendedName>
</protein>
<dbReference type="Gene3D" id="3.40.50.300">
    <property type="entry name" value="P-loop containing nucleotide triphosphate hydrolases"/>
    <property type="match status" value="1"/>
</dbReference>
<proteinExistence type="predicted"/>
<evidence type="ECO:0000313" key="3">
    <source>
        <dbReference type="Proteomes" id="UP001497457"/>
    </source>
</evidence>
<feature type="domain" description="NB-ARC" evidence="1">
    <location>
        <begin position="205"/>
        <end position="348"/>
    </location>
</feature>
<evidence type="ECO:0000313" key="2">
    <source>
        <dbReference type="EMBL" id="CAL4886297.1"/>
    </source>
</evidence>
<evidence type="ECO:0000259" key="1">
    <source>
        <dbReference type="Pfam" id="PF00931"/>
    </source>
</evidence>
<dbReference type="InterPro" id="IPR027417">
    <property type="entry name" value="P-loop_NTPase"/>
</dbReference>
<organism evidence="2 3">
    <name type="scientific">Urochloa decumbens</name>
    <dbReference type="NCBI Taxonomy" id="240449"/>
    <lineage>
        <taxon>Eukaryota</taxon>
        <taxon>Viridiplantae</taxon>
        <taxon>Streptophyta</taxon>
        <taxon>Embryophyta</taxon>
        <taxon>Tracheophyta</taxon>
        <taxon>Spermatophyta</taxon>
        <taxon>Magnoliopsida</taxon>
        <taxon>Liliopsida</taxon>
        <taxon>Poales</taxon>
        <taxon>Poaceae</taxon>
        <taxon>PACMAD clade</taxon>
        <taxon>Panicoideae</taxon>
        <taxon>Panicodae</taxon>
        <taxon>Paniceae</taxon>
        <taxon>Melinidinae</taxon>
        <taxon>Urochloa</taxon>
    </lineage>
</organism>
<gene>
    <name evidence="2" type="ORF">URODEC1_LOCUS1060</name>
</gene>
<dbReference type="AlphaFoldDB" id="A0ABC8V990"/>
<dbReference type="PANTHER" id="PTHR33377">
    <property type="entry name" value="OS10G0134700 PROTEIN-RELATED"/>
    <property type="match status" value="1"/>
</dbReference>
<dbReference type="Proteomes" id="UP001497457">
    <property type="component" value="Chromosome 1b"/>
</dbReference>
<dbReference type="InterPro" id="IPR002182">
    <property type="entry name" value="NB-ARC"/>
</dbReference>
<dbReference type="Pfam" id="PF00931">
    <property type="entry name" value="NB-ARC"/>
    <property type="match status" value="1"/>
</dbReference>
<name>A0ABC8V990_9POAL</name>
<dbReference type="EMBL" id="OZ075111">
    <property type="protein sequence ID" value="CAL4886297.1"/>
    <property type="molecule type" value="Genomic_DNA"/>
</dbReference>